<dbReference type="EMBL" id="PYSV01000036">
    <property type="protein sequence ID" value="PTA66384.1"/>
    <property type="molecule type" value="Genomic_DNA"/>
</dbReference>
<keyword evidence="2" id="KW-1185">Reference proteome</keyword>
<evidence type="ECO:0000313" key="1">
    <source>
        <dbReference type="EMBL" id="PTA66384.1"/>
    </source>
</evidence>
<proteinExistence type="predicted"/>
<name>A0A2T3W3L6_9DEIO</name>
<comment type="caution">
    <text evidence="1">The sequence shown here is derived from an EMBL/GenBank/DDBJ whole genome shotgun (WGS) entry which is preliminary data.</text>
</comment>
<organism evidence="1 2">
    <name type="scientific">Deinococcus arcticus</name>
    <dbReference type="NCBI Taxonomy" id="2136176"/>
    <lineage>
        <taxon>Bacteria</taxon>
        <taxon>Thermotogati</taxon>
        <taxon>Deinococcota</taxon>
        <taxon>Deinococci</taxon>
        <taxon>Deinococcales</taxon>
        <taxon>Deinococcaceae</taxon>
        <taxon>Deinococcus</taxon>
    </lineage>
</organism>
<dbReference type="AlphaFoldDB" id="A0A2T3W3L6"/>
<dbReference type="Proteomes" id="UP000240317">
    <property type="component" value="Unassembled WGS sequence"/>
</dbReference>
<accession>A0A2T3W3L6</accession>
<gene>
    <name evidence="1" type="ORF">C8263_18270</name>
</gene>
<reference evidence="1 2" key="1">
    <citation type="submission" date="2018-03" db="EMBL/GenBank/DDBJ databases">
        <title>Draft genome of Deinococcus sp. OD32.</title>
        <authorList>
            <person name="Wang X.-P."/>
            <person name="Du Z.-J."/>
        </authorList>
    </citation>
    <scope>NUCLEOTIDE SEQUENCE [LARGE SCALE GENOMIC DNA]</scope>
    <source>
        <strain evidence="1 2">OD32</strain>
    </source>
</reference>
<sequence length="82" mass="9119">MQQAPYFVIRHAVRRPEAQREIEEPATQAFGRDTVMLSEAGQCRCRDAISMLYFALQLKALNGGVLDRQVLQERAVEGGGAV</sequence>
<protein>
    <submittedName>
        <fullName evidence="1">Uncharacterized protein</fullName>
    </submittedName>
</protein>
<evidence type="ECO:0000313" key="2">
    <source>
        <dbReference type="Proteomes" id="UP000240317"/>
    </source>
</evidence>